<proteinExistence type="predicted"/>
<accession>A0A5B7DGK3</accession>
<evidence type="ECO:0000313" key="1">
    <source>
        <dbReference type="EMBL" id="MPC20601.1"/>
    </source>
</evidence>
<reference evidence="1 2" key="1">
    <citation type="submission" date="2019-05" db="EMBL/GenBank/DDBJ databases">
        <title>Another draft genome of Portunus trituberculatus and its Hox gene families provides insights of decapod evolution.</title>
        <authorList>
            <person name="Jeong J.-H."/>
            <person name="Song I."/>
            <person name="Kim S."/>
            <person name="Choi T."/>
            <person name="Kim D."/>
            <person name="Ryu S."/>
            <person name="Kim W."/>
        </authorList>
    </citation>
    <scope>NUCLEOTIDE SEQUENCE [LARGE SCALE GENOMIC DNA]</scope>
    <source>
        <tissue evidence="1">Muscle</tissue>
    </source>
</reference>
<evidence type="ECO:0000313" key="2">
    <source>
        <dbReference type="Proteomes" id="UP000324222"/>
    </source>
</evidence>
<dbReference type="EMBL" id="VSRR010000889">
    <property type="protein sequence ID" value="MPC20601.1"/>
    <property type="molecule type" value="Genomic_DNA"/>
</dbReference>
<dbReference type="Proteomes" id="UP000324222">
    <property type="component" value="Unassembled WGS sequence"/>
</dbReference>
<keyword evidence="2" id="KW-1185">Reference proteome</keyword>
<protein>
    <submittedName>
        <fullName evidence="1">Uncharacterized protein</fullName>
    </submittedName>
</protein>
<name>A0A5B7DGK3_PORTR</name>
<sequence>MLRRLTSARCFGVWRRFTEMTHVGRCIALDEKRWRDTSRLGKEQIGDVGRIIVVSDMTGADLFLD</sequence>
<gene>
    <name evidence="1" type="ORF">E2C01_013554</name>
</gene>
<organism evidence="1 2">
    <name type="scientific">Portunus trituberculatus</name>
    <name type="common">Swimming crab</name>
    <name type="synonym">Neptunus trituberculatus</name>
    <dbReference type="NCBI Taxonomy" id="210409"/>
    <lineage>
        <taxon>Eukaryota</taxon>
        <taxon>Metazoa</taxon>
        <taxon>Ecdysozoa</taxon>
        <taxon>Arthropoda</taxon>
        <taxon>Crustacea</taxon>
        <taxon>Multicrustacea</taxon>
        <taxon>Malacostraca</taxon>
        <taxon>Eumalacostraca</taxon>
        <taxon>Eucarida</taxon>
        <taxon>Decapoda</taxon>
        <taxon>Pleocyemata</taxon>
        <taxon>Brachyura</taxon>
        <taxon>Eubrachyura</taxon>
        <taxon>Portunoidea</taxon>
        <taxon>Portunidae</taxon>
        <taxon>Portuninae</taxon>
        <taxon>Portunus</taxon>
    </lineage>
</organism>
<comment type="caution">
    <text evidence="1">The sequence shown here is derived from an EMBL/GenBank/DDBJ whole genome shotgun (WGS) entry which is preliminary data.</text>
</comment>
<dbReference type="AlphaFoldDB" id="A0A5B7DGK3"/>